<sequence length="144" mass="17307">MDVHDKLTRSYNMSKIGSKDSKPEMIVRKFLHGHGFRYRLHKKELPGNPDLVFKKYKTVLFVHGCFWHAHQDCKYFKLPDTRKEWWEVKLRSNKERDIKNKKALSDQGWSVITVWECELKPGFREERLNQLISELKRSGRKSVF</sequence>
<dbReference type="Pfam" id="PF03852">
    <property type="entry name" value="Vsr"/>
    <property type="match status" value="1"/>
</dbReference>
<evidence type="ECO:0000256" key="1">
    <source>
        <dbReference type="ARBA" id="ARBA00022722"/>
    </source>
</evidence>
<keyword evidence="2 6" id="KW-0255">Endonuclease</keyword>
<comment type="function">
    <text evidence="6">May nick specific sequences that contain T:G mispairs resulting from m5C-deamination.</text>
</comment>
<evidence type="ECO:0000256" key="4">
    <source>
        <dbReference type="ARBA" id="ARBA00022801"/>
    </source>
</evidence>
<dbReference type="NCBIfam" id="TIGR00632">
    <property type="entry name" value="vsr"/>
    <property type="match status" value="1"/>
</dbReference>
<reference evidence="7" key="1">
    <citation type="submission" date="2023-06" db="EMBL/GenBank/DDBJ databases">
        <title>Robiginitalea aurantiacus sp. nov. and Algoriphagus sediminis sp. nov., isolated from coastal sediment.</title>
        <authorList>
            <person name="Zhou Z.Y."/>
            <person name="An J."/>
            <person name="Jia Y.W."/>
            <person name="Du Z.J."/>
        </authorList>
    </citation>
    <scope>NUCLEOTIDE SEQUENCE</scope>
    <source>
        <strain evidence="7">M39</strain>
    </source>
</reference>
<evidence type="ECO:0000313" key="8">
    <source>
        <dbReference type="Proteomes" id="UP001174839"/>
    </source>
</evidence>
<dbReference type="Gene3D" id="3.40.960.10">
    <property type="entry name" value="VSR Endonuclease"/>
    <property type="match status" value="1"/>
</dbReference>
<protein>
    <recommendedName>
        <fullName evidence="6">Very short patch repair endonuclease</fullName>
        <ecNumber evidence="6">3.1.-.-</ecNumber>
    </recommendedName>
</protein>
<dbReference type="RefSeq" id="WP_289723587.1">
    <property type="nucleotide sequence ID" value="NZ_JAUDUY010000001.1"/>
</dbReference>
<organism evidence="7 8">
    <name type="scientific">Robiginitalea aurantiaca</name>
    <dbReference type="NCBI Taxonomy" id="3056915"/>
    <lineage>
        <taxon>Bacteria</taxon>
        <taxon>Pseudomonadati</taxon>
        <taxon>Bacteroidota</taxon>
        <taxon>Flavobacteriia</taxon>
        <taxon>Flavobacteriales</taxon>
        <taxon>Flavobacteriaceae</taxon>
        <taxon>Robiginitalea</taxon>
    </lineage>
</organism>
<dbReference type="SUPFAM" id="SSF52980">
    <property type="entry name" value="Restriction endonuclease-like"/>
    <property type="match status" value="1"/>
</dbReference>
<keyword evidence="1 6" id="KW-0540">Nuclease</keyword>
<comment type="caution">
    <text evidence="7">The sequence shown here is derived from an EMBL/GenBank/DDBJ whole genome shotgun (WGS) entry which is preliminary data.</text>
</comment>
<keyword evidence="4 6" id="KW-0378">Hydrolase</keyword>
<gene>
    <name evidence="7" type="primary">vsr</name>
    <name evidence="7" type="ORF">QU605_02020</name>
</gene>
<proteinExistence type="inferred from homology"/>
<dbReference type="EMBL" id="JAUDUY010000001">
    <property type="protein sequence ID" value="MDM9630228.1"/>
    <property type="molecule type" value="Genomic_DNA"/>
</dbReference>
<dbReference type="GO" id="GO:0004519">
    <property type="term" value="F:endonuclease activity"/>
    <property type="evidence" value="ECO:0007669"/>
    <property type="project" value="UniProtKB-KW"/>
</dbReference>
<evidence type="ECO:0000256" key="2">
    <source>
        <dbReference type="ARBA" id="ARBA00022759"/>
    </source>
</evidence>
<dbReference type="EC" id="3.1.-.-" evidence="6"/>
<keyword evidence="8" id="KW-1185">Reference proteome</keyword>
<comment type="similarity">
    <text evidence="6">Belongs to the vsr family.</text>
</comment>
<dbReference type="InterPro" id="IPR011335">
    <property type="entry name" value="Restrct_endonuc-II-like"/>
</dbReference>
<name>A0ABT7WBD2_9FLAO</name>
<dbReference type="Proteomes" id="UP001174839">
    <property type="component" value="Unassembled WGS sequence"/>
</dbReference>
<dbReference type="CDD" id="cd00221">
    <property type="entry name" value="Vsr"/>
    <property type="match status" value="1"/>
</dbReference>
<evidence type="ECO:0000313" key="7">
    <source>
        <dbReference type="EMBL" id="MDM9630228.1"/>
    </source>
</evidence>
<dbReference type="InterPro" id="IPR004603">
    <property type="entry name" value="DNA_mismatch_endonuc_vsr"/>
</dbReference>
<keyword evidence="3 6" id="KW-0227">DNA damage</keyword>
<evidence type="ECO:0000256" key="5">
    <source>
        <dbReference type="ARBA" id="ARBA00023204"/>
    </source>
</evidence>
<accession>A0ABT7WBD2</accession>
<evidence type="ECO:0000256" key="3">
    <source>
        <dbReference type="ARBA" id="ARBA00022763"/>
    </source>
</evidence>
<evidence type="ECO:0000256" key="6">
    <source>
        <dbReference type="PIRNR" id="PIRNR018267"/>
    </source>
</evidence>
<keyword evidence="5 6" id="KW-0234">DNA repair</keyword>
<dbReference type="PIRSF" id="PIRSF018267">
    <property type="entry name" value="VSR_endonuc"/>
    <property type="match status" value="1"/>
</dbReference>